<evidence type="ECO:0000256" key="5">
    <source>
        <dbReference type="ARBA" id="ARBA00022801"/>
    </source>
</evidence>
<dbReference type="Pfam" id="PF02811">
    <property type="entry name" value="PHP"/>
    <property type="match status" value="1"/>
</dbReference>
<evidence type="ECO:0000256" key="4">
    <source>
        <dbReference type="ARBA" id="ARBA00022605"/>
    </source>
</evidence>
<dbReference type="GO" id="GO:0004401">
    <property type="term" value="F:histidinol-phosphatase activity"/>
    <property type="evidence" value="ECO:0007669"/>
    <property type="project" value="UniProtKB-UniRule"/>
</dbReference>
<dbReference type="SMART" id="SM00481">
    <property type="entry name" value="POLIIIAc"/>
    <property type="match status" value="1"/>
</dbReference>
<evidence type="ECO:0000256" key="7">
    <source>
        <dbReference type="ARBA" id="ARBA00049158"/>
    </source>
</evidence>
<accession>A0AAW4WXB2</accession>
<protein>
    <recommendedName>
        <fullName evidence="3 8">Histidinol-phosphatase</fullName>
        <shortName evidence="8">HolPase</shortName>
        <ecNumber evidence="3 8">3.1.3.15</ecNumber>
    </recommendedName>
</protein>
<dbReference type="EMBL" id="JAJFAT010000005">
    <property type="protein sequence ID" value="MCC3144611.1"/>
    <property type="molecule type" value="Genomic_DNA"/>
</dbReference>
<dbReference type="EC" id="3.1.3.15" evidence="3 8"/>
<gene>
    <name evidence="10" type="ORF">LJ207_04635</name>
</gene>
<reference evidence="10 11" key="1">
    <citation type="submission" date="2021-10" db="EMBL/GenBank/DDBJ databases">
        <authorList>
            <person name="Grouzdev D.S."/>
            <person name="Pantiukh K.S."/>
            <person name="Krutkina M.S."/>
        </authorList>
    </citation>
    <scope>NUCLEOTIDE SEQUENCE [LARGE SCALE GENOMIC DNA]</scope>
    <source>
        <strain evidence="10 11">Z-7514</strain>
    </source>
</reference>
<dbReference type="GO" id="GO:0005737">
    <property type="term" value="C:cytoplasm"/>
    <property type="evidence" value="ECO:0007669"/>
    <property type="project" value="TreeGrafter"/>
</dbReference>
<evidence type="ECO:0000256" key="6">
    <source>
        <dbReference type="ARBA" id="ARBA00023102"/>
    </source>
</evidence>
<keyword evidence="4 8" id="KW-0028">Amino-acid biosynthesis</keyword>
<dbReference type="Proteomes" id="UP001199296">
    <property type="component" value="Unassembled WGS sequence"/>
</dbReference>
<evidence type="ECO:0000256" key="8">
    <source>
        <dbReference type="RuleBase" id="RU366003"/>
    </source>
</evidence>
<comment type="catalytic activity">
    <reaction evidence="7 8">
        <text>L-histidinol phosphate + H2O = L-histidinol + phosphate</text>
        <dbReference type="Rhea" id="RHEA:14465"/>
        <dbReference type="ChEBI" id="CHEBI:15377"/>
        <dbReference type="ChEBI" id="CHEBI:43474"/>
        <dbReference type="ChEBI" id="CHEBI:57699"/>
        <dbReference type="ChEBI" id="CHEBI:57980"/>
        <dbReference type="EC" id="3.1.3.15"/>
    </reaction>
</comment>
<keyword evidence="5 8" id="KW-0378">Hydrolase</keyword>
<proteinExistence type="inferred from homology"/>
<sequence>MFFDYHLHSHFSTDSQMNMKELIESAVEMGLDEIAITDHHDIDYKDDTIEFLIDKAQYLSELEKMQNKYKDKIKIKKGIELGVQLHIFEQCNQYIADDFDFVIASFHTAEKKDLYNRDFFAGYSQWEAYIRYLKTVYAVVKAYENYNVIGHLDIIRDYGDYGSKADLMENQEAAEIIAEILKVIIQKNKGIEVNTAGYRIDGRDPMPSFKILRLYKDLGGKILTIGSDSHSPDKIARKFSYTSKKLQEIGFKELATFNNMQPEFHKIEDFAL</sequence>
<dbReference type="SUPFAM" id="SSF89550">
    <property type="entry name" value="PHP domain-like"/>
    <property type="match status" value="1"/>
</dbReference>
<evidence type="ECO:0000259" key="9">
    <source>
        <dbReference type="SMART" id="SM00481"/>
    </source>
</evidence>
<evidence type="ECO:0000313" key="11">
    <source>
        <dbReference type="Proteomes" id="UP001199296"/>
    </source>
</evidence>
<comment type="pathway">
    <text evidence="1 8">Amino-acid biosynthesis; L-histidine biosynthesis; L-histidine from 5-phospho-alpha-D-ribose 1-diphosphate: step 8/9.</text>
</comment>
<dbReference type="AlphaFoldDB" id="A0AAW4WXB2"/>
<comment type="caution">
    <text evidence="10">The sequence shown here is derived from an EMBL/GenBank/DDBJ whole genome shotgun (WGS) entry which is preliminary data.</text>
</comment>
<name>A0AAW4WXB2_9FIRM</name>
<dbReference type="PANTHER" id="PTHR21039">
    <property type="entry name" value="HISTIDINOL PHOSPHATASE-RELATED"/>
    <property type="match status" value="1"/>
</dbReference>
<dbReference type="InterPro" id="IPR004013">
    <property type="entry name" value="PHP_dom"/>
</dbReference>
<dbReference type="NCBIfam" id="TIGR01856">
    <property type="entry name" value="hisJ_fam"/>
    <property type="match status" value="1"/>
</dbReference>
<evidence type="ECO:0000313" key="10">
    <source>
        <dbReference type="EMBL" id="MCC3144611.1"/>
    </source>
</evidence>
<dbReference type="InterPro" id="IPR003141">
    <property type="entry name" value="Pol/His_phosphatase_N"/>
</dbReference>
<dbReference type="Gene3D" id="3.20.20.140">
    <property type="entry name" value="Metal-dependent hydrolases"/>
    <property type="match status" value="1"/>
</dbReference>
<dbReference type="PANTHER" id="PTHR21039:SF0">
    <property type="entry name" value="HISTIDINOL-PHOSPHATASE"/>
    <property type="match status" value="1"/>
</dbReference>
<keyword evidence="6 8" id="KW-0368">Histidine biosynthesis</keyword>
<evidence type="ECO:0000256" key="3">
    <source>
        <dbReference type="ARBA" id="ARBA00013085"/>
    </source>
</evidence>
<comment type="similarity">
    <text evidence="2 8">Belongs to the PHP hydrolase family. HisK subfamily.</text>
</comment>
<dbReference type="InterPro" id="IPR010140">
    <property type="entry name" value="Histidinol_P_phosphatase_HisJ"/>
</dbReference>
<dbReference type="InterPro" id="IPR016195">
    <property type="entry name" value="Pol/histidinol_Pase-like"/>
</dbReference>
<dbReference type="RefSeq" id="WP_229344520.1">
    <property type="nucleotide sequence ID" value="NZ_JAJFAT010000005.1"/>
</dbReference>
<dbReference type="GO" id="GO:0000105">
    <property type="term" value="P:L-histidine biosynthetic process"/>
    <property type="evidence" value="ECO:0007669"/>
    <property type="project" value="UniProtKB-UniRule"/>
</dbReference>
<keyword evidence="11" id="KW-1185">Reference proteome</keyword>
<evidence type="ECO:0000256" key="2">
    <source>
        <dbReference type="ARBA" id="ARBA00009152"/>
    </source>
</evidence>
<feature type="domain" description="Polymerase/histidinol phosphatase N-terminal" evidence="9">
    <location>
        <begin position="3"/>
        <end position="85"/>
    </location>
</feature>
<evidence type="ECO:0000256" key="1">
    <source>
        <dbReference type="ARBA" id="ARBA00004970"/>
    </source>
</evidence>
<organism evidence="10 11">
    <name type="scientific">Halanaerobium polyolivorans</name>
    <dbReference type="NCBI Taxonomy" id="2886943"/>
    <lineage>
        <taxon>Bacteria</taxon>
        <taxon>Bacillati</taxon>
        <taxon>Bacillota</taxon>
        <taxon>Clostridia</taxon>
        <taxon>Halanaerobiales</taxon>
        <taxon>Halanaerobiaceae</taxon>
        <taxon>Halanaerobium</taxon>
    </lineage>
</organism>